<proteinExistence type="predicted"/>
<feature type="region of interest" description="Disordered" evidence="1">
    <location>
        <begin position="556"/>
        <end position="591"/>
    </location>
</feature>
<dbReference type="EMBL" id="MU007036">
    <property type="protein sequence ID" value="KAF2430828.1"/>
    <property type="molecule type" value="Genomic_DNA"/>
</dbReference>
<gene>
    <name evidence="2" type="ORF">EJ08DRAFT_733844</name>
</gene>
<name>A0A9P4NSV4_9PEZI</name>
<feature type="compositionally biased region" description="Basic residues" evidence="1">
    <location>
        <begin position="1"/>
        <end position="20"/>
    </location>
</feature>
<feature type="compositionally biased region" description="Acidic residues" evidence="1">
    <location>
        <begin position="557"/>
        <end position="570"/>
    </location>
</feature>
<dbReference type="Proteomes" id="UP000800235">
    <property type="component" value="Unassembled WGS sequence"/>
</dbReference>
<evidence type="ECO:0000313" key="3">
    <source>
        <dbReference type="Proteomes" id="UP000800235"/>
    </source>
</evidence>
<dbReference type="OrthoDB" id="2520703at2759"/>
<organism evidence="2 3">
    <name type="scientific">Tothia fuscella</name>
    <dbReference type="NCBI Taxonomy" id="1048955"/>
    <lineage>
        <taxon>Eukaryota</taxon>
        <taxon>Fungi</taxon>
        <taxon>Dikarya</taxon>
        <taxon>Ascomycota</taxon>
        <taxon>Pezizomycotina</taxon>
        <taxon>Dothideomycetes</taxon>
        <taxon>Pleosporomycetidae</taxon>
        <taxon>Venturiales</taxon>
        <taxon>Cylindrosympodiaceae</taxon>
        <taxon>Tothia</taxon>
    </lineage>
</organism>
<evidence type="ECO:0000313" key="2">
    <source>
        <dbReference type="EMBL" id="KAF2430828.1"/>
    </source>
</evidence>
<comment type="caution">
    <text evidence="2">The sequence shown here is derived from an EMBL/GenBank/DDBJ whole genome shotgun (WGS) entry which is preliminary data.</text>
</comment>
<reference evidence="2" key="1">
    <citation type="journal article" date="2020" name="Stud. Mycol.">
        <title>101 Dothideomycetes genomes: a test case for predicting lifestyles and emergence of pathogens.</title>
        <authorList>
            <person name="Haridas S."/>
            <person name="Albert R."/>
            <person name="Binder M."/>
            <person name="Bloem J."/>
            <person name="Labutti K."/>
            <person name="Salamov A."/>
            <person name="Andreopoulos B."/>
            <person name="Baker S."/>
            <person name="Barry K."/>
            <person name="Bills G."/>
            <person name="Bluhm B."/>
            <person name="Cannon C."/>
            <person name="Castanera R."/>
            <person name="Culley D."/>
            <person name="Daum C."/>
            <person name="Ezra D."/>
            <person name="Gonzalez J."/>
            <person name="Henrissat B."/>
            <person name="Kuo A."/>
            <person name="Liang C."/>
            <person name="Lipzen A."/>
            <person name="Lutzoni F."/>
            <person name="Magnuson J."/>
            <person name="Mondo S."/>
            <person name="Nolan M."/>
            <person name="Ohm R."/>
            <person name="Pangilinan J."/>
            <person name="Park H.-J."/>
            <person name="Ramirez L."/>
            <person name="Alfaro M."/>
            <person name="Sun H."/>
            <person name="Tritt A."/>
            <person name="Yoshinaga Y."/>
            <person name="Zwiers L.-H."/>
            <person name="Turgeon B."/>
            <person name="Goodwin S."/>
            <person name="Spatafora J."/>
            <person name="Crous P."/>
            <person name="Grigoriev I."/>
        </authorList>
    </citation>
    <scope>NUCLEOTIDE SEQUENCE</scope>
    <source>
        <strain evidence="2">CBS 130266</strain>
    </source>
</reference>
<feature type="compositionally biased region" description="Acidic residues" evidence="1">
    <location>
        <begin position="579"/>
        <end position="591"/>
    </location>
</feature>
<feature type="region of interest" description="Disordered" evidence="1">
    <location>
        <begin position="1"/>
        <end position="24"/>
    </location>
</feature>
<protein>
    <submittedName>
        <fullName evidence="2">Uncharacterized protein</fullName>
    </submittedName>
</protein>
<keyword evidence="3" id="KW-1185">Reference proteome</keyword>
<dbReference type="AlphaFoldDB" id="A0A9P4NSV4"/>
<sequence length="591" mass="66629">MPNPRGKRRGFRKKPAKPKPPRASFETLPSELLLRIAEEFDPIQFMGSNDAPEGFCDVNEDGVEYYSQVLRSFCLASKTFFPIGKSILDTFWWEDRMKKERESLIRKFIANPAAAASIRAVSVTSNDETRDPCFRNVIEKDEIGKDLLSAAAKWVSMDSKSIWLQMLKTREEDSLLVLLLSLLPNLEIICFRVFLSLHAEYPWTLAYLRSNARQYLSMKIRNVISYFENDAGIASLLNLPSLRSIVLSQAWGRSRNEAHQGGLTSSAPLRWTSPITWPRRASNVERLVLEECDVDPYFLANIITACKGLKYFKYSWAEHGGDTAALDGLVRSLETQMETLETLILDPAQSEGFGPMLTEPLAPLGSLKNFSKLRHVEMSAHIILGNPGYDGYSYYRNAEVWLARVFYRSAGASPASRNKGMGTVAAQLSIKPVGPLEYDHDPEPHFPDYATIADMFPPSLETLIVSDQGEGPVYFLPFLIRLAEKLSALGYDTPKPNPLPNLREIDISQRCYPPRKPDCVLALWFKLANSFSNVGVELVLPLGIRSRYMEYLYKSSEEDDSYDEEDDAEYGGDGANSDGVDDDEDPYRDKI</sequence>
<evidence type="ECO:0000256" key="1">
    <source>
        <dbReference type="SAM" id="MobiDB-lite"/>
    </source>
</evidence>
<accession>A0A9P4NSV4</accession>